<proteinExistence type="predicted"/>
<keyword evidence="2" id="KW-1185">Reference proteome</keyword>
<accession>A0A370N1Q7</accession>
<comment type="caution">
    <text evidence="1">The sequence shown here is derived from an EMBL/GenBank/DDBJ whole genome shotgun (WGS) entry which is preliminary data.</text>
</comment>
<reference evidence="2" key="1">
    <citation type="submission" date="2018-05" db="EMBL/GenBank/DDBJ databases">
        <authorList>
            <person name="Feng T."/>
        </authorList>
    </citation>
    <scope>NUCLEOTIDE SEQUENCE [LARGE SCALE GENOMIC DNA]</scope>
    <source>
        <strain evidence="2">S27</strain>
    </source>
</reference>
<sequence length="66" mass="7209">MGAAHLSGPVQILRTSLIVGETLANYGVESTLASQSRLNCGTNDRCTWPLLLSWRLDERPIQATLL</sequence>
<name>A0A370N1Q7_9BURK</name>
<evidence type="ECO:0000313" key="1">
    <source>
        <dbReference type="EMBL" id="RDJ99553.1"/>
    </source>
</evidence>
<protein>
    <submittedName>
        <fullName evidence="1">Uncharacterized protein</fullName>
    </submittedName>
</protein>
<organism evidence="1 2">
    <name type="scientific">Paraburkholderia lacunae</name>
    <dbReference type="NCBI Taxonomy" id="2211104"/>
    <lineage>
        <taxon>Bacteria</taxon>
        <taxon>Pseudomonadati</taxon>
        <taxon>Pseudomonadota</taxon>
        <taxon>Betaproteobacteria</taxon>
        <taxon>Burkholderiales</taxon>
        <taxon>Burkholderiaceae</taxon>
        <taxon>Paraburkholderia</taxon>
    </lineage>
</organism>
<dbReference type="EMBL" id="QHKS01000022">
    <property type="protein sequence ID" value="RDJ99553.1"/>
    <property type="molecule type" value="Genomic_DNA"/>
</dbReference>
<gene>
    <name evidence="1" type="ORF">DLM46_28185</name>
</gene>
<evidence type="ECO:0000313" key="2">
    <source>
        <dbReference type="Proteomes" id="UP000254875"/>
    </source>
</evidence>
<dbReference type="Proteomes" id="UP000254875">
    <property type="component" value="Unassembled WGS sequence"/>
</dbReference>
<dbReference type="AlphaFoldDB" id="A0A370N1Q7"/>